<dbReference type="SMART" id="SM00382">
    <property type="entry name" value="AAA"/>
    <property type="match status" value="1"/>
</dbReference>
<dbReference type="PANTHER" id="PTHR42734:SF17">
    <property type="entry name" value="METAL TRANSPORT SYSTEM ATP-BINDING PROTEIN TM_0124-RELATED"/>
    <property type="match status" value="1"/>
</dbReference>
<evidence type="ECO:0000313" key="7">
    <source>
        <dbReference type="Proteomes" id="UP000478836"/>
    </source>
</evidence>
<evidence type="ECO:0000259" key="5">
    <source>
        <dbReference type="PROSITE" id="PS50893"/>
    </source>
</evidence>
<dbReference type="Gene3D" id="3.40.50.300">
    <property type="entry name" value="P-loop containing nucleotide triphosphate hydrolases"/>
    <property type="match status" value="1"/>
</dbReference>
<sequence>MARRVHGRRRRSDSLGRCECLQRFRLCVLSCAGNRRLAEVGVNTSLSVVGLRKSYGSRRILDVDLALVPGDFCVVLGENGVGKSTLLRCLLNLDDYEGMVHVGGDDARGHILGILDHPMMYMRWTAIANLRYALNDSRAEKRPEVQALLSRKLLRKRYGTMSTGQRKLVLLAALLASDADVLLLDEFSNGLDQGTRQKFRDVISNDIAIRGRTVVATGHDFSAFGELPTRVLALRDTTLADLTPEYLENRDIATTYADFVSRNSP</sequence>
<gene>
    <name evidence="6" type="ORF">F6A08_00970</name>
</gene>
<dbReference type="Pfam" id="PF00005">
    <property type="entry name" value="ABC_tran"/>
    <property type="match status" value="1"/>
</dbReference>
<dbReference type="InterPro" id="IPR050153">
    <property type="entry name" value="Metal_Ion_Import_ABC"/>
</dbReference>
<keyword evidence="7" id="KW-1185">Reference proteome</keyword>
<comment type="similarity">
    <text evidence="1">Belongs to the ABC transporter superfamily.</text>
</comment>
<reference evidence="7" key="1">
    <citation type="submission" date="2019-09" db="EMBL/GenBank/DDBJ databases">
        <title>Whole genome sequencing of Microbacterium maritypicum.</title>
        <authorList>
            <person name="Lenchi N."/>
        </authorList>
    </citation>
    <scope>NUCLEOTIDE SEQUENCE [LARGE SCALE GENOMIC DNA]</scope>
    <source>
        <strain evidence="7">G1</strain>
    </source>
</reference>
<keyword evidence="3" id="KW-0547">Nucleotide-binding</keyword>
<accession>A0ABQ6V892</accession>
<evidence type="ECO:0000256" key="1">
    <source>
        <dbReference type="ARBA" id="ARBA00005417"/>
    </source>
</evidence>
<keyword evidence="4 6" id="KW-0067">ATP-binding</keyword>
<comment type="caution">
    <text evidence="6">The sequence shown here is derived from an EMBL/GenBank/DDBJ whole genome shotgun (WGS) entry which is preliminary data.</text>
</comment>
<dbReference type="InterPro" id="IPR003439">
    <property type="entry name" value="ABC_transporter-like_ATP-bd"/>
</dbReference>
<evidence type="ECO:0000313" key="6">
    <source>
        <dbReference type="EMBL" id="KAB1866433.1"/>
    </source>
</evidence>
<protein>
    <submittedName>
        <fullName evidence="6">ATP-binding cassette domain-containing protein</fullName>
    </submittedName>
</protein>
<dbReference type="PROSITE" id="PS50893">
    <property type="entry name" value="ABC_TRANSPORTER_2"/>
    <property type="match status" value="1"/>
</dbReference>
<evidence type="ECO:0000256" key="4">
    <source>
        <dbReference type="ARBA" id="ARBA00022840"/>
    </source>
</evidence>
<proteinExistence type="inferred from homology"/>
<dbReference type="Proteomes" id="UP000478836">
    <property type="component" value="Unassembled WGS sequence"/>
</dbReference>
<dbReference type="InterPro" id="IPR003593">
    <property type="entry name" value="AAA+_ATPase"/>
</dbReference>
<dbReference type="GO" id="GO:0005524">
    <property type="term" value="F:ATP binding"/>
    <property type="evidence" value="ECO:0007669"/>
    <property type="project" value="UniProtKB-KW"/>
</dbReference>
<name>A0ABQ6V892_9MICO</name>
<dbReference type="PANTHER" id="PTHR42734">
    <property type="entry name" value="METAL TRANSPORT SYSTEM ATP-BINDING PROTEIN TM_0124-RELATED"/>
    <property type="match status" value="1"/>
</dbReference>
<feature type="domain" description="ABC transporter" evidence="5">
    <location>
        <begin position="35"/>
        <end position="261"/>
    </location>
</feature>
<keyword evidence="2" id="KW-0813">Transport</keyword>
<dbReference type="EMBL" id="WAAO01000001">
    <property type="protein sequence ID" value="KAB1866433.1"/>
    <property type="molecule type" value="Genomic_DNA"/>
</dbReference>
<dbReference type="SUPFAM" id="SSF52540">
    <property type="entry name" value="P-loop containing nucleoside triphosphate hydrolases"/>
    <property type="match status" value="1"/>
</dbReference>
<evidence type="ECO:0000256" key="2">
    <source>
        <dbReference type="ARBA" id="ARBA00022448"/>
    </source>
</evidence>
<dbReference type="InterPro" id="IPR027417">
    <property type="entry name" value="P-loop_NTPase"/>
</dbReference>
<evidence type="ECO:0000256" key="3">
    <source>
        <dbReference type="ARBA" id="ARBA00022741"/>
    </source>
</evidence>
<organism evidence="6 7">
    <name type="scientific">Microbacterium algeriense</name>
    <dbReference type="NCBI Taxonomy" id="2615184"/>
    <lineage>
        <taxon>Bacteria</taxon>
        <taxon>Bacillati</taxon>
        <taxon>Actinomycetota</taxon>
        <taxon>Actinomycetes</taxon>
        <taxon>Micrococcales</taxon>
        <taxon>Microbacteriaceae</taxon>
        <taxon>Microbacterium</taxon>
    </lineage>
</organism>